<dbReference type="Proteomes" id="UP001175211">
    <property type="component" value="Unassembled WGS sequence"/>
</dbReference>
<keyword evidence="4" id="KW-1185">Reference proteome</keyword>
<evidence type="ECO:0000313" key="3">
    <source>
        <dbReference type="EMBL" id="KAK0459964.1"/>
    </source>
</evidence>
<evidence type="ECO:0000256" key="1">
    <source>
        <dbReference type="SAM" id="MobiDB-lite"/>
    </source>
</evidence>
<proteinExistence type="predicted"/>
<gene>
    <name evidence="3" type="ORF">EV420DRAFT_243419</name>
</gene>
<feature type="transmembrane region" description="Helical" evidence="2">
    <location>
        <begin position="101"/>
        <end position="119"/>
    </location>
</feature>
<reference evidence="3" key="1">
    <citation type="submission" date="2023-06" db="EMBL/GenBank/DDBJ databases">
        <authorList>
            <consortium name="Lawrence Berkeley National Laboratory"/>
            <person name="Ahrendt S."/>
            <person name="Sahu N."/>
            <person name="Indic B."/>
            <person name="Wong-Bajracharya J."/>
            <person name="Merenyi Z."/>
            <person name="Ke H.-M."/>
            <person name="Monk M."/>
            <person name="Kocsube S."/>
            <person name="Drula E."/>
            <person name="Lipzen A."/>
            <person name="Balint B."/>
            <person name="Henrissat B."/>
            <person name="Andreopoulos B."/>
            <person name="Martin F.M."/>
            <person name="Harder C.B."/>
            <person name="Rigling D."/>
            <person name="Ford K.L."/>
            <person name="Foster G.D."/>
            <person name="Pangilinan J."/>
            <person name="Papanicolaou A."/>
            <person name="Barry K."/>
            <person name="LaButti K."/>
            <person name="Viragh M."/>
            <person name="Koriabine M."/>
            <person name="Yan M."/>
            <person name="Riley R."/>
            <person name="Champramary S."/>
            <person name="Plett K.L."/>
            <person name="Tsai I.J."/>
            <person name="Slot J."/>
            <person name="Sipos G."/>
            <person name="Plett J."/>
            <person name="Nagy L.G."/>
            <person name="Grigoriev I.V."/>
        </authorList>
    </citation>
    <scope>NUCLEOTIDE SEQUENCE</scope>
    <source>
        <strain evidence="3">CCBAS 213</strain>
    </source>
</reference>
<organism evidence="3 4">
    <name type="scientific">Armillaria tabescens</name>
    <name type="common">Ringless honey mushroom</name>
    <name type="synonym">Agaricus tabescens</name>
    <dbReference type="NCBI Taxonomy" id="1929756"/>
    <lineage>
        <taxon>Eukaryota</taxon>
        <taxon>Fungi</taxon>
        <taxon>Dikarya</taxon>
        <taxon>Basidiomycota</taxon>
        <taxon>Agaricomycotina</taxon>
        <taxon>Agaricomycetes</taxon>
        <taxon>Agaricomycetidae</taxon>
        <taxon>Agaricales</taxon>
        <taxon>Marasmiineae</taxon>
        <taxon>Physalacriaceae</taxon>
        <taxon>Desarmillaria</taxon>
    </lineage>
</organism>
<feature type="compositionally biased region" description="Polar residues" evidence="1">
    <location>
        <begin position="1"/>
        <end position="25"/>
    </location>
</feature>
<keyword evidence="2" id="KW-1133">Transmembrane helix</keyword>
<keyword evidence="2" id="KW-0472">Membrane</keyword>
<comment type="caution">
    <text evidence="3">The sequence shown here is derived from an EMBL/GenBank/DDBJ whole genome shotgun (WGS) entry which is preliminary data.</text>
</comment>
<dbReference type="EMBL" id="JAUEPS010000013">
    <property type="protein sequence ID" value="KAK0459964.1"/>
    <property type="molecule type" value="Genomic_DNA"/>
</dbReference>
<dbReference type="RefSeq" id="XP_060332090.1">
    <property type="nucleotide sequence ID" value="XM_060481365.1"/>
</dbReference>
<keyword evidence="2" id="KW-0812">Transmembrane</keyword>
<name>A0AA39N755_ARMTA</name>
<accession>A0AA39N755</accession>
<protein>
    <submittedName>
        <fullName evidence="3">Uncharacterized protein</fullName>
    </submittedName>
</protein>
<evidence type="ECO:0000256" key="2">
    <source>
        <dbReference type="SAM" id="Phobius"/>
    </source>
</evidence>
<evidence type="ECO:0000313" key="4">
    <source>
        <dbReference type="Proteomes" id="UP001175211"/>
    </source>
</evidence>
<dbReference type="AlphaFoldDB" id="A0AA39N755"/>
<feature type="region of interest" description="Disordered" evidence="1">
    <location>
        <begin position="1"/>
        <end position="31"/>
    </location>
</feature>
<sequence>MLFRVNNSSFPPELGTSPSSGTLRSQRQKSRRCYHPKHHLTRFYFHQSSYGQYRGQQSQYTADVHLKVESTSVHATGKSQSPRDFIRSVRTVSRIRHHQSSVFWILSIWAFVCCALHYLSRSGSNRKLRQEALQDLVLPSASKQHFYYSLSFLALSRPRRSFDTLLTQGMTIFMSSLYADGFSRFGFLNVMAVNNISRTIFRKSTLILRSGLIIFRSKVVL</sequence>
<dbReference type="GeneID" id="85364913"/>